<dbReference type="CTD" id="13216887"/>
<dbReference type="AlphaFoldDB" id="G5ECJ7"/>
<dbReference type="eggNOG" id="ENOG502QQIT">
    <property type="taxonomic scope" value="Eukaryota"/>
</dbReference>
<organism evidence="2 3">
    <name type="scientific">Caenorhabditis elegans</name>
    <dbReference type="NCBI Taxonomy" id="6239"/>
    <lineage>
        <taxon>Eukaryota</taxon>
        <taxon>Metazoa</taxon>
        <taxon>Ecdysozoa</taxon>
        <taxon>Nematoda</taxon>
        <taxon>Chromadorea</taxon>
        <taxon>Rhabditida</taxon>
        <taxon>Rhabditina</taxon>
        <taxon>Rhabditomorpha</taxon>
        <taxon>Rhabditoidea</taxon>
        <taxon>Rhabditidae</taxon>
        <taxon>Peloderinae</taxon>
        <taxon>Caenorhabditis</taxon>
    </lineage>
</organism>
<dbReference type="GO" id="GO:0005737">
    <property type="term" value="C:cytoplasm"/>
    <property type="evidence" value="ECO:0000318"/>
    <property type="project" value="GO_Central"/>
</dbReference>
<dbReference type="RefSeq" id="NP_001256660.1">
    <property type="nucleotide sequence ID" value="NM_001269731.1"/>
</dbReference>
<dbReference type="Pfam" id="PF19281">
    <property type="entry name" value="PHYHIP_C"/>
    <property type="match status" value="1"/>
</dbReference>
<dbReference type="KEGG" id="cel:CELE_M01B2.13"/>
<dbReference type="InParanoid" id="G5ECJ7"/>
<protein>
    <submittedName>
        <fullName evidence="2">Phytanoyl-CoA hydroxylase-interacting protein-like C-terminal domain-containing protein</fullName>
    </submittedName>
</protein>
<reference evidence="2 3" key="1">
    <citation type="journal article" date="1998" name="Science">
        <title>Genome sequence of the nematode C. elegans: a platform for investigating biology.</title>
        <authorList>
            <consortium name="The C. elegans sequencing consortium"/>
            <person name="Sulson J.E."/>
            <person name="Waterston R."/>
        </authorList>
    </citation>
    <scope>NUCLEOTIDE SEQUENCE [LARGE SCALE GENOMIC DNA]</scope>
    <source>
        <strain evidence="2 3">Bristol N2</strain>
    </source>
</reference>
<evidence type="ECO:0000313" key="3">
    <source>
        <dbReference type="Proteomes" id="UP000001940"/>
    </source>
</evidence>
<gene>
    <name evidence="2" type="ORF">CELE_M01B2.13</name>
    <name evidence="2 4" type="ORF">M01B2.13</name>
</gene>
<dbReference type="Bgee" id="WBGene00045338">
    <property type="expression patterns" value="Expressed in adult organism and 1 other cell type or tissue"/>
</dbReference>
<dbReference type="GeneID" id="13216887"/>
<dbReference type="OrthoDB" id="6101761at2759"/>
<dbReference type="OMA" id="SPGDHFC"/>
<dbReference type="EMBL" id="BX284605">
    <property type="protein sequence ID" value="CBK19463.1"/>
    <property type="molecule type" value="Genomic_DNA"/>
</dbReference>
<dbReference type="InterPro" id="IPR045545">
    <property type="entry name" value="PHYIP/PHIPL_C"/>
</dbReference>
<dbReference type="HOGENOM" id="CLU_054218_3_0_1"/>
<dbReference type="PANTHER" id="PTHR15698">
    <property type="entry name" value="PROTEIN CBG15099"/>
    <property type="match status" value="1"/>
</dbReference>
<dbReference type="WormBase" id="M01B2.13">
    <property type="protein sequence ID" value="CE44586"/>
    <property type="gene ID" value="WBGene00045338"/>
</dbReference>
<proteinExistence type="predicted"/>
<accession>G5ECJ7</accession>
<dbReference type="FunCoup" id="G5ECJ7">
    <property type="interactions" value="87"/>
</dbReference>
<evidence type="ECO:0000259" key="1">
    <source>
        <dbReference type="Pfam" id="PF19281"/>
    </source>
</evidence>
<name>G5ECJ7_CAEEL</name>
<dbReference type="PeptideAtlas" id="G5ECJ7"/>
<keyword evidence="3" id="KW-1185">Reference proteome</keyword>
<dbReference type="Proteomes" id="UP000001940">
    <property type="component" value="Chromosome V"/>
</dbReference>
<dbReference type="InterPro" id="IPR042868">
    <property type="entry name" value="PHYHIP/PHYHIPL"/>
</dbReference>
<sequence length="285" mass="32831">MAPDQFTHAELQELLQKFRCNSLNDIIELCQNNPEQYSVDILESNKIGLNGKDIMKIRATGEGLPSDKGKFTADKLQQLLQKCYSHLAGSVDMVEIKELYRNKPKQYWDEILEYKDGLMEIYIKDNSGHSENLINGKINGLFFSGRLRSSGSKFPISSPFGGLRLKVDCTSILDPKKHNFYFADFYCNSTVHYVTIVVCVIGSHTDEYCKNNLIKIDKFNNQFINCDFEFCHRKFFINNNIWIEIFYTEDIDIRDKKLKKVRATGARSSKVNGVPNNKCCRICNL</sequence>
<dbReference type="PaxDb" id="6239-M01B2.13"/>
<dbReference type="AGR" id="WB:WBGene00045338"/>
<dbReference type="PhylomeDB" id="G5ECJ7"/>
<feature type="domain" description="Phytanoyl-CoA hydroxylase-interacting protein-like C-terminal" evidence="1">
    <location>
        <begin position="74"/>
        <end position="285"/>
    </location>
</feature>
<dbReference type="PANTHER" id="PTHR15698:SF4">
    <property type="entry name" value="PHYTANOYL-COA HYDROXYLASE-INTERACTING PROTEIN-LIKE C-TERMINAL DOMAIN-CONTAINING PROTEIN"/>
    <property type="match status" value="1"/>
</dbReference>
<evidence type="ECO:0000313" key="2">
    <source>
        <dbReference type="EMBL" id="CBK19463.1"/>
    </source>
</evidence>
<evidence type="ECO:0000313" key="4">
    <source>
        <dbReference type="WormBase" id="M01B2.13"/>
    </source>
</evidence>